<organism evidence="6 7">
    <name type="scientific">Malassezia sympodialis (strain ATCC 42132)</name>
    <name type="common">Atopic eczema-associated yeast</name>
    <dbReference type="NCBI Taxonomy" id="1230383"/>
    <lineage>
        <taxon>Eukaryota</taxon>
        <taxon>Fungi</taxon>
        <taxon>Dikarya</taxon>
        <taxon>Basidiomycota</taxon>
        <taxon>Ustilaginomycotina</taxon>
        <taxon>Malasseziomycetes</taxon>
        <taxon>Malasseziales</taxon>
        <taxon>Malasseziaceae</taxon>
        <taxon>Malassezia</taxon>
    </lineage>
</organism>
<accession>A0A1M8A4T4</accession>
<feature type="region of interest" description="Disordered" evidence="4">
    <location>
        <begin position="555"/>
        <end position="583"/>
    </location>
</feature>
<feature type="region of interest" description="Disordered" evidence="4">
    <location>
        <begin position="601"/>
        <end position="1024"/>
    </location>
</feature>
<dbReference type="Pfam" id="PF16755">
    <property type="entry name" value="Beta-prop_NUP159_NUP214"/>
    <property type="match status" value="1"/>
</dbReference>
<feature type="compositionally biased region" description="Polar residues" evidence="4">
    <location>
        <begin position="961"/>
        <end position="1024"/>
    </location>
</feature>
<dbReference type="STRING" id="1230383.A0A1M8A4T4"/>
<dbReference type="OMA" id="RGQCASI"/>
<dbReference type="VEuPathDB" id="FungiDB:MSYG_1535"/>
<gene>
    <name evidence="6" type="ORF">MSYG_1535</name>
</gene>
<evidence type="ECO:0000259" key="5">
    <source>
        <dbReference type="Pfam" id="PF16755"/>
    </source>
</evidence>
<evidence type="ECO:0000256" key="2">
    <source>
        <dbReference type="ARBA" id="ARBA00022448"/>
    </source>
</evidence>
<evidence type="ECO:0000256" key="4">
    <source>
        <dbReference type="SAM" id="MobiDB-lite"/>
    </source>
</evidence>
<name>A0A1M8A4T4_MALS4</name>
<feature type="compositionally biased region" description="Low complexity" evidence="4">
    <location>
        <begin position="601"/>
        <end position="610"/>
    </location>
</feature>
<evidence type="ECO:0000256" key="1">
    <source>
        <dbReference type="ARBA" id="ARBA00004123"/>
    </source>
</evidence>
<feature type="compositionally biased region" description="Polar residues" evidence="4">
    <location>
        <begin position="762"/>
        <end position="785"/>
    </location>
</feature>
<evidence type="ECO:0000256" key="3">
    <source>
        <dbReference type="ARBA" id="ARBA00023242"/>
    </source>
</evidence>
<feature type="compositionally biased region" description="Basic and acidic residues" evidence="4">
    <location>
        <begin position="674"/>
        <end position="684"/>
    </location>
</feature>
<dbReference type="GO" id="GO:0005634">
    <property type="term" value="C:nucleus"/>
    <property type="evidence" value="ECO:0007669"/>
    <property type="project" value="UniProtKB-SubCell"/>
</dbReference>
<feature type="compositionally biased region" description="Basic and acidic residues" evidence="4">
    <location>
        <begin position="728"/>
        <end position="746"/>
    </location>
</feature>
<feature type="compositionally biased region" description="Polar residues" evidence="4">
    <location>
        <begin position="850"/>
        <end position="878"/>
    </location>
</feature>
<keyword evidence="3" id="KW-0539">Nucleus</keyword>
<comment type="subcellular location">
    <subcellularLocation>
        <location evidence="1">Nucleus</location>
    </subcellularLocation>
</comment>
<evidence type="ECO:0000313" key="7">
    <source>
        <dbReference type="Proteomes" id="UP000186303"/>
    </source>
</evidence>
<evidence type="ECO:0000313" key="6">
    <source>
        <dbReference type="EMBL" id="SHO77194.1"/>
    </source>
</evidence>
<feature type="region of interest" description="Disordered" evidence="4">
    <location>
        <begin position="1437"/>
        <end position="1456"/>
    </location>
</feature>
<dbReference type="InterPro" id="IPR015943">
    <property type="entry name" value="WD40/YVTN_repeat-like_dom_sf"/>
</dbReference>
<feature type="compositionally biased region" description="Low complexity" evidence="4">
    <location>
        <begin position="562"/>
        <end position="583"/>
    </location>
</feature>
<feature type="compositionally biased region" description="Polar residues" evidence="4">
    <location>
        <begin position="802"/>
        <end position="819"/>
    </location>
</feature>
<dbReference type="Gene3D" id="2.130.10.10">
    <property type="entry name" value="YVTN repeat-like/Quinoprotein amine dehydrogenase"/>
    <property type="match status" value="1"/>
</dbReference>
<dbReference type="SUPFAM" id="SSF117289">
    <property type="entry name" value="Nucleoporin domain"/>
    <property type="match status" value="1"/>
</dbReference>
<feature type="compositionally biased region" description="Polar residues" evidence="4">
    <location>
        <begin position="611"/>
        <end position="629"/>
    </location>
</feature>
<feature type="region of interest" description="Disordered" evidence="4">
    <location>
        <begin position="1493"/>
        <end position="1546"/>
    </location>
</feature>
<reference evidence="7" key="1">
    <citation type="journal article" date="2017" name="Nucleic Acids Res.">
        <title>Proteogenomics produces comprehensive and highly accurate protein-coding gene annotation in a complete genome assembly of Malassezia sympodialis.</title>
        <authorList>
            <person name="Zhu Y."/>
            <person name="Engstroem P.G."/>
            <person name="Tellgren-Roth C."/>
            <person name="Baudo C.D."/>
            <person name="Kennell J.C."/>
            <person name="Sun S."/>
            <person name="Billmyre R.B."/>
            <person name="Schroeder M.S."/>
            <person name="Andersson A."/>
            <person name="Holm T."/>
            <person name="Sigurgeirsson B."/>
            <person name="Wu G."/>
            <person name="Sankaranarayanan S.R."/>
            <person name="Siddharthan R."/>
            <person name="Sanyal K."/>
            <person name="Lundeberg J."/>
            <person name="Nystedt B."/>
            <person name="Boekhout T."/>
            <person name="Dawson T.L. Jr."/>
            <person name="Heitman J."/>
            <person name="Scheynius A."/>
            <person name="Lehtioe J."/>
        </authorList>
    </citation>
    <scope>NUCLEOTIDE SEQUENCE [LARGE SCALE GENOMIC DNA]</scope>
    <source>
        <strain evidence="7">ATCC 42132</strain>
    </source>
</reference>
<feature type="compositionally biased region" description="Acidic residues" evidence="4">
    <location>
        <begin position="1510"/>
        <end position="1546"/>
    </location>
</feature>
<feature type="compositionally biased region" description="Polar residues" evidence="4">
    <location>
        <begin position="703"/>
        <end position="724"/>
    </location>
</feature>
<feature type="compositionally biased region" description="Polar residues" evidence="4">
    <location>
        <begin position="922"/>
        <end position="942"/>
    </location>
</feature>
<dbReference type="InterPro" id="IPR039462">
    <property type="entry name" value="Nup159/Nup146_N"/>
</dbReference>
<proteinExistence type="predicted"/>
<dbReference type="Proteomes" id="UP000186303">
    <property type="component" value="Chromosome 2"/>
</dbReference>
<protein>
    <submittedName>
        <fullName evidence="6">Similar to S.cerevisiae protein NUP159 (FG-nucleoporin component of central core of the nuclear pore complex)</fullName>
    </submittedName>
</protein>
<sequence>MPVSRAEAGEASAPNLFLRQIAKDVTVRVSEPWSGSKQQPLSLCSIASTLGLLVTATSRGLALYDLSQLRETFKKGERNTVPTPPSLHTFDTEVYVQHVTFADHDARLLCALVNGNILAWETSSLRSGFSAPLMVGPPEGNSHLLALEPNPGDRSTLCLAVYGPELTTASGGTAYILDLSHSVWSAPLPCDGVTAVNWSTRGKQFVAGCRSGEIVQLTPEGEIKAKLPPPPEINSPLYVDDVQWLENHVFLITYNTMPAVADDPSHEYELYVLLRDAKSDHLTYASLPLDVAPPFGDTTWWGKRYTAALRTWAGTKHLIFMGCTASTDVGVISCDESSGPSAWNALELEETSRIVLPFSSQDDSSDTAPLGIALDLTATEPVFDPNAAAKGEDPSSTLPPMPILFIYTSDGVLLGYHIINTEARDIYTGMLSQTSNGVEASSSTAAAAPATKSMGTISTPAFGSSSDASKTSNVPAFGSMTAFGNAAGHGKPAFGTTSAFGTASSSTPAFGATSSFGSSPFTSFPAFGKPSFGSASQSSGFGAFGGSTSAFSKVPSKPSTNAFGSGSSQPASGPPNSAFGGNSGFSNSTKSAFSGNAFSSAASKPSAFGSVASQGNVFGSGGSFNTSQVPVFGQHTPKAVPETPKNEITSNEAPPKEDTPVDKTFTFGELDNILGREEQGKEENQEQDMLEDPAHNGDDVSENDVQNVEPEQSDTSEPIVSGNPQDVPRLRNVNDDIATKLDENEKSPSASNNAKEDKNPPTMESSTPPTKQGADTATVGLSSQLEEPKDAKFSLVQHTECKPSTDSNVIGSTQDQASTGLRPKNSNDKDDEIQTAIPSSSLRKAEPSQGGISSTPASLTNSLEDASRPTQDFSSSRQADAPVNSVEESTAVPGNKLNEALDSHSKPVKATLKPETEKAPSLFSQPNRDQSSIAPAFSFSTHSNEKPGFTFAKPVEEPVGLQSTDLALSDKTSLEQASKQEATSAPLPLTSNSINGQVPESSTHASGTIPSAHNDSSNGPSVSSAFGTSASQGFFTKATTSGIAPAFSALTGNTDKQPLLQENHSMQSRNKQEGQPCPSVVNAKKEEPTGVRLTTPVPQIDLSQSIVPSVPKQGDELLTEFIKIYVTLKEELDVLKGHANSCSEFCTKLAQPSSSPKGVDDLKDTESWVFADIDVLGPIARDLTQQLQKGVYDASTIQQRLDGLDSTQLKSEIKKDEIARFLRARQDPEFAKLVRIRHLGPEHVENQWRLRRLTHMVRERMQELQEFLNTVHRNNSLAKQGLSTMRAPSLDSIHRSADNITRIVMMRLSELERIEQELSTLFADLPQEQSQLKSIPRPLDSITDLDVALPSVDHPQPEQMNPMAYSAAEALLSFRIEPLLTIAGETKRETASHTVEQGVIELRQVRQLMRPPQPEHATLEASDPETKPAKITNFLATSTPQGINYGASDTSPGKSLKSAFQTTTLPLLTSSNSLLGSVASLPQQYTTFEGLVQPRPMESEHKDLTLEEFVAQEDELDEEEDDDYEDDDDSDGYDDYEEEDFGDQGD</sequence>
<feature type="domain" description="Nucleoporin Nup159/Nup146 N-terminal" evidence="5">
    <location>
        <begin position="41"/>
        <end position="413"/>
    </location>
</feature>
<dbReference type="OrthoDB" id="248320at2759"/>
<feature type="region of interest" description="Disordered" evidence="4">
    <location>
        <begin position="1065"/>
        <end position="1087"/>
    </location>
</feature>
<keyword evidence="2" id="KW-0813">Transport</keyword>
<keyword evidence="7" id="KW-1185">Reference proteome</keyword>
<dbReference type="EMBL" id="LT671822">
    <property type="protein sequence ID" value="SHO77194.1"/>
    <property type="molecule type" value="Genomic_DNA"/>
</dbReference>